<dbReference type="PANTHER" id="PTHR12993:SF11">
    <property type="entry name" value="N-ACETYLGLUCOSAMINYL-PHOSPHATIDYLINOSITOL DE-N-ACETYLASE"/>
    <property type="match status" value="1"/>
</dbReference>
<comment type="similarity">
    <text evidence="1">Belongs to the PIGL family.</text>
</comment>
<dbReference type="GO" id="GO:0005783">
    <property type="term" value="C:endoplasmic reticulum"/>
    <property type="evidence" value="ECO:0007669"/>
    <property type="project" value="TreeGrafter"/>
</dbReference>
<dbReference type="GeneID" id="116950241"/>
<proteinExistence type="inferred from homology"/>
<keyword evidence="3" id="KW-0812">Transmembrane</keyword>
<keyword evidence="3" id="KW-0472">Membrane</keyword>
<evidence type="ECO:0000256" key="2">
    <source>
        <dbReference type="ARBA" id="ARBA00012176"/>
    </source>
</evidence>
<organism evidence="4 5">
    <name type="scientific">Petromyzon marinus</name>
    <name type="common">Sea lamprey</name>
    <dbReference type="NCBI Taxonomy" id="7757"/>
    <lineage>
        <taxon>Eukaryota</taxon>
        <taxon>Metazoa</taxon>
        <taxon>Chordata</taxon>
        <taxon>Craniata</taxon>
        <taxon>Vertebrata</taxon>
        <taxon>Cyclostomata</taxon>
        <taxon>Hyperoartia</taxon>
        <taxon>Petromyzontiformes</taxon>
        <taxon>Petromyzontidae</taxon>
        <taxon>Petromyzon</taxon>
    </lineage>
</organism>
<dbReference type="EC" id="3.5.1.89" evidence="2"/>
<name>A0AAJ7TTG3_PETMA</name>
<feature type="transmembrane region" description="Helical" evidence="3">
    <location>
        <begin position="32"/>
        <end position="49"/>
    </location>
</feature>
<evidence type="ECO:0000256" key="1">
    <source>
        <dbReference type="ARBA" id="ARBA00006066"/>
    </source>
</evidence>
<dbReference type="InterPro" id="IPR003737">
    <property type="entry name" value="GlcNAc_PI_deacetylase-related"/>
</dbReference>
<protein>
    <recommendedName>
        <fullName evidence="2">N-acetylglucosaminylphosphatidylinositol deacetylase</fullName>
        <ecNumber evidence="2">3.5.1.89</ecNumber>
    </recommendedName>
</protein>
<feature type="transmembrane region" description="Helical" evidence="3">
    <location>
        <begin position="305"/>
        <end position="324"/>
    </location>
</feature>
<keyword evidence="4" id="KW-1185">Reference proteome</keyword>
<evidence type="ECO:0000313" key="5">
    <source>
        <dbReference type="RefSeq" id="XP_032823780.1"/>
    </source>
</evidence>
<dbReference type="GO" id="GO:0000225">
    <property type="term" value="F:N-acetylglucosaminylphosphatidylinositol deacetylase activity"/>
    <property type="evidence" value="ECO:0007669"/>
    <property type="project" value="UniProtKB-EC"/>
</dbReference>
<gene>
    <name evidence="5" type="primary">PIGL</name>
</gene>
<feature type="transmembrane region" description="Helical" evidence="3">
    <location>
        <begin position="80"/>
        <end position="100"/>
    </location>
</feature>
<dbReference type="InterPro" id="IPR024078">
    <property type="entry name" value="LmbE-like_dom_sf"/>
</dbReference>
<feature type="transmembrane region" description="Helical" evidence="3">
    <location>
        <begin position="56"/>
        <end position="74"/>
    </location>
</feature>
<keyword evidence="3" id="KW-1133">Transmembrane helix</keyword>
<reference evidence="5" key="1">
    <citation type="submission" date="2025-08" db="UniProtKB">
        <authorList>
            <consortium name="RefSeq"/>
        </authorList>
    </citation>
    <scope>IDENTIFICATION</scope>
    <source>
        <tissue evidence="5">Sperm</tissue>
    </source>
</reference>
<dbReference type="SUPFAM" id="SSF102588">
    <property type="entry name" value="LmbE-like"/>
    <property type="match status" value="1"/>
</dbReference>
<dbReference type="KEGG" id="pmrn:116950241"/>
<accession>A0AAJ7TTG3</accession>
<evidence type="ECO:0000313" key="4">
    <source>
        <dbReference type="Proteomes" id="UP001318040"/>
    </source>
</evidence>
<dbReference type="PANTHER" id="PTHR12993">
    <property type="entry name" value="N-ACETYLGLUCOSAMINYL-PHOSPHATIDYLINOSITOL DE-N-ACETYLASE-RELATED"/>
    <property type="match status" value="1"/>
</dbReference>
<feature type="transmembrane region" description="Helical" evidence="3">
    <location>
        <begin position="7"/>
        <end position="26"/>
    </location>
</feature>
<dbReference type="AlphaFoldDB" id="A0AAJ7TTG3"/>
<dbReference type="Pfam" id="PF02585">
    <property type="entry name" value="PIG-L"/>
    <property type="match status" value="1"/>
</dbReference>
<sequence length="328" mass="36529">MWPQSPLLVGLLGVEGALLGLMTPLVDSAGPLGSWLLLLVSLVVVLSLASPVWTLLTSWCLHVALLTRLTWLVIPWPLVLVPVGALLGLVALVALLAFVVTRRHDHHHQNGPVGPALLLVTAHPDDECLFFSPAIQRLRHSSRAAHLLCLSTGNFYNQGNLREKELRESCRVLGIPNSRVTLVDRSELPDDPQVTWDSSLVADIILQHVEKHKIGLVLTFDAEGVSGHANHVSVYHALRNLQSQKRLPSGCRTLYLQSVSLLRKYVSIMDLPLSLLRSQALVCLASLDEYEMGLQAMRCHRSQLVWFRWLYILFSRYMLINTFSEDGS</sequence>
<evidence type="ECO:0000256" key="3">
    <source>
        <dbReference type="SAM" id="Phobius"/>
    </source>
</evidence>
<dbReference type="RefSeq" id="XP_032823780.1">
    <property type="nucleotide sequence ID" value="XM_032967889.1"/>
</dbReference>
<dbReference type="Gene3D" id="3.40.50.10320">
    <property type="entry name" value="LmbE-like"/>
    <property type="match status" value="1"/>
</dbReference>
<dbReference type="Proteomes" id="UP001318040">
    <property type="component" value="Chromosome 38"/>
</dbReference>
<dbReference type="CTD" id="9487"/>